<dbReference type="PROSITE" id="PS00061">
    <property type="entry name" value="ADH_SHORT"/>
    <property type="match status" value="1"/>
</dbReference>
<evidence type="ECO:0000313" key="4">
    <source>
        <dbReference type="EMBL" id="HGY93631.1"/>
    </source>
</evidence>
<dbReference type="InterPro" id="IPR002347">
    <property type="entry name" value="SDR_fam"/>
</dbReference>
<dbReference type="PRINTS" id="PR00080">
    <property type="entry name" value="SDRFAMILY"/>
</dbReference>
<dbReference type="AlphaFoldDB" id="A0A7V5CSC2"/>
<comment type="similarity">
    <text evidence="1 3">Belongs to the short-chain dehydrogenases/reductases (SDR) family.</text>
</comment>
<protein>
    <submittedName>
        <fullName evidence="4">SDR family oxidoreductase</fullName>
    </submittedName>
</protein>
<comment type="caution">
    <text evidence="4">The sequence shown here is derived from an EMBL/GenBank/DDBJ whole genome shotgun (WGS) entry which is preliminary data.</text>
</comment>
<evidence type="ECO:0000256" key="3">
    <source>
        <dbReference type="RuleBase" id="RU000363"/>
    </source>
</evidence>
<dbReference type="PRINTS" id="PR00081">
    <property type="entry name" value="GDHRDH"/>
</dbReference>
<evidence type="ECO:0000256" key="1">
    <source>
        <dbReference type="ARBA" id="ARBA00006484"/>
    </source>
</evidence>
<accession>A0A7V5CSC2</accession>
<gene>
    <name evidence="4" type="ORF">ENW50_02915</name>
</gene>
<dbReference type="EMBL" id="DTKL01000017">
    <property type="protein sequence ID" value="HGY93631.1"/>
    <property type="molecule type" value="Genomic_DNA"/>
</dbReference>
<organism evidence="4">
    <name type="scientific">Acidobacterium capsulatum</name>
    <dbReference type="NCBI Taxonomy" id="33075"/>
    <lineage>
        <taxon>Bacteria</taxon>
        <taxon>Pseudomonadati</taxon>
        <taxon>Acidobacteriota</taxon>
        <taxon>Terriglobia</taxon>
        <taxon>Terriglobales</taxon>
        <taxon>Acidobacteriaceae</taxon>
        <taxon>Acidobacterium</taxon>
    </lineage>
</organism>
<dbReference type="CDD" id="cd05233">
    <property type="entry name" value="SDR_c"/>
    <property type="match status" value="1"/>
</dbReference>
<sequence length="235" mass="25123">MDRDAVALVTGASRGIGAAISRRLAGLGARVLLVARHRERLESLATEICNAGGQAETISLDLTREEEIAALGEKVRQQYGRCDILVNNAGISKMGAPLHAMEPADWDELMATNLRAPYLMIRALAPLMIERGSGHIVNISSLAGHNPLRNGAAYSASKWALNGLTYSVAEELRDYGVRVSVIAPGSVNTSFGGHEPANAAARIQPEDIADVVALLVEQRPQSFVSEVLIRPARKP</sequence>
<dbReference type="Pfam" id="PF00106">
    <property type="entry name" value="adh_short"/>
    <property type="match status" value="1"/>
</dbReference>
<evidence type="ECO:0000256" key="2">
    <source>
        <dbReference type="ARBA" id="ARBA00023002"/>
    </source>
</evidence>
<dbReference type="PIRSF" id="PIRSF000126">
    <property type="entry name" value="11-beta-HSD1"/>
    <property type="match status" value="1"/>
</dbReference>
<dbReference type="InterPro" id="IPR020904">
    <property type="entry name" value="Sc_DH/Rdtase_CS"/>
</dbReference>
<dbReference type="SUPFAM" id="SSF51735">
    <property type="entry name" value="NAD(P)-binding Rossmann-fold domains"/>
    <property type="match status" value="1"/>
</dbReference>
<dbReference type="InterPro" id="IPR036291">
    <property type="entry name" value="NAD(P)-bd_dom_sf"/>
</dbReference>
<dbReference type="PANTHER" id="PTHR44196">
    <property type="entry name" value="DEHYDROGENASE/REDUCTASE SDR FAMILY MEMBER 7B"/>
    <property type="match status" value="1"/>
</dbReference>
<proteinExistence type="inferred from homology"/>
<dbReference type="PANTHER" id="PTHR44196:SF1">
    <property type="entry name" value="DEHYDROGENASE_REDUCTASE SDR FAMILY MEMBER 7B"/>
    <property type="match status" value="1"/>
</dbReference>
<name>A0A7V5CSC2_9BACT</name>
<dbReference type="FunFam" id="3.40.50.720:FF:000047">
    <property type="entry name" value="NADP-dependent L-serine/L-allo-threonine dehydrogenase"/>
    <property type="match status" value="1"/>
</dbReference>
<dbReference type="Gene3D" id="3.40.50.720">
    <property type="entry name" value="NAD(P)-binding Rossmann-like Domain"/>
    <property type="match status" value="1"/>
</dbReference>
<dbReference type="GO" id="GO:0016020">
    <property type="term" value="C:membrane"/>
    <property type="evidence" value="ECO:0007669"/>
    <property type="project" value="TreeGrafter"/>
</dbReference>
<reference evidence="4" key="1">
    <citation type="journal article" date="2020" name="mSystems">
        <title>Genome- and Community-Level Interaction Insights into Carbon Utilization and Element Cycling Functions of Hydrothermarchaeota in Hydrothermal Sediment.</title>
        <authorList>
            <person name="Zhou Z."/>
            <person name="Liu Y."/>
            <person name="Xu W."/>
            <person name="Pan J."/>
            <person name="Luo Z.H."/>
            <person name="Li M."/>
        </authorList>
    </citation>
    <scope>NUCLEOTIDE SEQUENCE [LARGE SCALE GENOMIC DNA]</scope>
    <source>
        <strain evidence="4">SpSt-855</strain>
    </source>
</reference>
<dbReference type="GO" id="GO:0016616">
    <property type="term" value="F:oxidoreductase activity, acting on the CH-OH group of donors, NAD or NADP as acceptor"/>
    <property type="evidence" value="ECO:0007669"/>
    <property type="project" value="UniProtKB-ARBA"/>
</dbReference>
<keyword evidence="2" id="KW-0560">Oxidoreductase</keyword>